<dbReference type="SUPFAM" id="SSF46626">
    <property type="entry name" value="Cytochrome c"/>
    <property type="match status" value="2"/>
</dbReference>
<keyword evidence="2 5" id="KW-0479">Metal-binding</keyword>
<dbReference type="RefSeq" id="WP_143870019.1">
    <property type="nucleotide sequence ID" value="NZ_CP041660.1"/>
</dbReference>
<dbReference type="Gene3D" id="2.130.10.130">
    <property type="entry name" value="Integrin alpha, N-terminal"/>
    <property type="match status" value="2"/>
</dbReference>
<dbReference type="InterPro" id="IPR009056">
    <property type="entry name" value="Cyt_c-like_dom"/>
</dbReference>
<gene>
    <name evidence="8" type="ORF">ABS311_14960</name>
</gene>
<feature type="region of interest" description="Disordered" evidence="6">
    <location>
        <begin position="21"/>
        <end position="41"/>
    </location>
</feature>
<evidence type="ECO:0000256" key="2">
    <source>
        <dbReference type="ARBA" id="ARBA00022723"/>
    </source>
</evidence>
<comment type="caution">
    <text evidence="8">The sequence shown here is derived from an EMBL/GenBank/DDBJ whole genome shotgun (WGS) entry which is preliminary data.</text>
</comment>
<dbReference type="InterPro" id="IPR004852">
    <property type="entry name" value="Di-haem_cyt_c_peroxidsae"/>
</dbReference>
<keyword evidence="9" id="KW-1185">Reference proteome</keyword>
<dbReference type="Pfam" id="PF13517">
    <property type="entry name" value="FG-GAP_3"/>
    <property type="match status" value="4"/>
</dbReference>
<dbReference type="SUPFAM" id="SSF69318">
    <property type="entry name" value="Integrin alpha N-terminal domain"/>
    <property type="match status" value="1"/>
</dbReference>
<evidence type="ECO:0000313" key="8">
    <source>
        <dbReference type="EMBL" id="MER2493180.1"/>
    </source>
</evidence>
<dbReference type="Pfam" id="PF07593">
    <property type="entry name" value="UnbV_ASPIC"/>
    <property type="match status" value="1"/>
</dbReference>
<reference evidence="8 9" key="1">
    <citation type="submission" date="2024-06" db="EMBL/GenBank/DDBJ databases">
        <authorList>
            <person name="Chen R.Y."/>
        </authorList>
    </citation>
    <scope>NUCLEOTIDE SEQUENCE [LARGE SCALE GENOMIC DNA]</scope>
    <source>
        <strain evidence="8 9">D2</strain>
    </source>
</reference>
<organism evidence="8 9">
    <name type="scientific">Catenovulum sediminis</name>
    <dbReference type="NCBI Taxonomy" id="1740262"/>
    <lineage>
        <taxon>Bacteria</taxon>
        <taxon>Pseudomonadati</taxon>
        <taxon>Pseudomonadota</taxon>
        <taxon>Gammaproteobacteria</taxon>
        <taxon>Alteromonadales</taxon>
        <taxon>Alteromonadaceae</taxon>
        <taxon>Catenovulum</taxon>
    </lineage>
</organism>
<dbReference type="PANTHER" id="PTHR16026">
    <property type="entry name" value="CARTILAGE ACIDIC PROTEIN 1"/>
    <property type="match status" value="1"/>
</dbReference>
<dbReference type="EMBL" id="JBELOE010000255">
    <property type="protein sequence ID" value="MER2493180.1"/>
    <property type="molecule type" value="Genomic_DNA"/>
</dbReference>
<feature type="region of interest" description="Disordered" evidence="6">
    <location>
        <begin position="122"/>
        <end position="146"/>
    </location>
</feature>
<dbReference type="PANTHER" id="PTHR16026:SF0">
    <property type="entry name" value="CARTILAGE ACIDIC PROTEIN 1"/>
    <property type="match status" value="1"/>
</dbReference>
<keyword evidence="4 5" id="KW-0408">Iron</keyword>
<evidence type="ECO:0000259" key="7">
    <source>
        <dbReference type="PROSITE" id="PS51007"/>
    </source>
</evidence>
<accession>A0ABV1RJS2</accession>
<evidence type="ECO:0000256" key="1">
    <source>
        <dbReference type="ARBA" id="ARBA00022617"/>
    </source>
</evidence>
<dbReference type="InterPro" id="IPR011519">
    <property type="entry name" value="UnbV_ASPIC"/>
</dbReference>
<dbReference type="Proteomes" id="UP001467690">
    <property type="component" value="Unassembled WGS sequence"/>
</dbReference>
<proteinExistence type="predicted"/>
<dbReference type="InterPro" id="IPR013517">
    <property type="entry name" value="FG-GAP"/>
</dbReference>
<dbReference type="PROSITE" id="PS51257">
    <property type="entry name" value="PROKAR_LIPOPROTEIN"/>
    <property type="match status" value="1"/>
</dbReference>
<keyword evidence="1 5" id="KW-0349">Heme</keyword>
<evidence type="ECO:0000256" key="6">
    <source>
        <dbReference type="SAM" id="MobiDB-lite"/>
    </source>
</evidence>
<name>A0ABV1RJS2_9ALTE</name>
<feature type="domain" description="Cytochrome c" evidence="7">
    <location>
        <begin position="291"/>
        <end position="460"/>
    </location>
</feature>
<dbReference type="InterPro" id="IPR028994">
    <property type="entry name" value="Integrin_alpha_N"/>
</dbReference>
<feature type="compositionally biased region" description="Basic and acidic residues" evidence="6">
    <location>
        <begin position="126"/>
        <end position="137"/>
    </location>
</feature>
<sequence>MRYLYFVLFLSTLISCGGGSNSDASNGNSDTPTPEQPQTEQTIDDEIERLAALQSFNTTSVKPQHDLKAQGAVFQLGKALFFSTDLSMQDDVACVSCHHPELGGGDALSLPIGVDSLNKNMIGPGRTHDGERSKDPLADGGPNVPRNAQTTFNLHVYTDHMFWDGRIEQLADGIKTPDSIAKQADPNVGVDLVEAQARFPIVSTNEMFGHGSDAGKSNTEKRQLLINKLQQKQTWLTLFSEAFASDNSDNAENLVTVDNIAKALAHYQKSQVFIESPWFDYLAGDKTAISESAKKGALLFYKPLGQGGYGCNACHSGAGFTDNQFHNIAVPQIGRGKNTAAFDTGRALVTSLQQDKYSFRTPSLLNIEVTAPYGHSGAYLTLEQIVKHHVGVEKALNEFDYTLNDNPLFAHLPVDSQRNKDRSSRAFEIWQTSPDRDLLATSVFGQSNINDLVAFLKTLTDPCTKSQACLQAWVETESLASESHDTAELALLSPDFATFSEQVNTWQPPIHSGDGAEQDIDETAAFTYASSLTGLDYSLSAAEFTDEMHTIAGGVSVADIDQDGWLDIFVSHGNQPGKLFRNNQGVYEEVTSTYLASLQGIHFSSLFIDLNADTWPDLIVLNDDINMGYLQVFINQAGNGFVEDTSKKGLQFSRFSHSIAAGDYDADGDLDLYVTHWNTGRIKPVSRENLWRNDNGTFTDVSHLLPPTRRSQLYGDIDMQFTPAFYDYDQDGRLDILIAADFGTSQVLKNTGEAGFIDVTPSSITDENGMGSALGDYDNDGDLDWFVSSIWNPSVHKAYDGGESGNRMYRNDNGTWIDTTESTGVRFGYWGWGACFADFNQDGWDDLFHTNGMTDGRIASESEVSQFFDDPSRLYINQQNSTFTEESVEWGISHTGQGRGISCFDFDNDGDQDILIAHNGKAPQLYRNNNQGNYLNIQLQQSGNNRQAIGAKVTVVTDVGSQTKWLTLNSNYMSNNPAVVYFGLGQAQSITHVEVVWPDGSTTTQQQVAFNQAFVITKE</sequence>
<evidence type="ECO:0000256" key="3">
    <source>
        <dbReference type="ARBA" id="ARBA00022729"/>
    </source>
</evidence>
<dbReference type="PROSITE" id="PS51007">
    <property type="entry name" value="CYTC"/>
    <property type="match status" value="2"/>
</dbReference>
<protein>
    <submittedName>
        <fullName evidence="8">FG-GAP-like repeat-containing protein</fullName>
    </submittedName>
</protein>
<evidence type="ECO:0000256" key="5">
    <source>
        <dbReference type="PROSITE-ProRule" id="PRU00433"/>
    </source>
</evidence>
<dbReference type="InterPro" id="IPR036909">
    <property type="entry name" value="Cyt_c-like_dom_sf"/>
</dbReference>
<evidence type="ECO:0000256" key="4">
    <source>
        <dbReference type="ARBA" id="ARBA00023004"/>
    </source>
</evidence>
<evidence type="ECO:0000313" key="9">
    <source>
        <dbReference type="Proteomes" id="UP001467690"/>
    </source>
</evidence>
<keyword evidence="3" id="KW-0732">Signal</keyword>
<dbReference type="InterPro" id="IPR027039">
    <property type="entry name" value="Crtac1"/>
</dbReference>
<dbReference type="Pfam" id="PF03150">
    <property type="entry name" value="CCP_MauG"/>
    <property type="match status" value="1"/>
</dbReference>
<feature type="domain" description="Cytochrome c" evidence="7">
    <location>
        <begin position="72"/>
        <end position="233"/>
    </location>
</feature>
<dbReference type="Gene3D" id="1.10.760.10">
    <property type="entry name" value="Cytochrome c-like domain"/>
    <property type="match status" value="2"/>
</dbReference>